<dbReference type="Pfam" id="PF03706">
    <property type="entry name" value="LPG_synthase_TM"/>
    <property type="match status" value="1"/>
</dbReference>
<keyword evidence="8" id="KW-1185">Reference proteome</keyword>
<feature type="transmembrane region" description="Helical" evidence="6">
    <location>
        <begin position="298"/>
        <end position="321"/>
    </location>
</feature>
<organism evidence="7 8">
    <name type="scientific">Acidihalobacter ferrooxydans</name>
    <dbReference type="NCBI Taxonomy" id="1765967"/>
    <lineage>
        <taxon>Bacteria</taxon>
        <taxon>Pseudomonadati</taxon>
        <taxon>Pseudomonadota</taxon>
        <taxon>Gammaproteobacteria</taxon>
        <taxon>Chromatiales</taxon>
        <taxon>Ectothiorhodospiraceae</taxon>
        <taxon>Acidihalobacter</taxon>
    </lineage>
</organism>
<reference evidence="7 8" key="1">
    <citation type="submission" date="2017-01" db="EMBL/GenBank/DDBJ databases">
        <title>Draft sequence of Acidihalobacter ferrooxidans strain DSM 14175 (strain V8).</title>
        <authorList>
            <person name="Khaleque H.N."/>
            <person name="Ramsay J.P."/>
            <person name="Murphy R.J.T."/>
            <person name="Kaksonen A.H."/>
            <person name="Boxall N.J."/>
            <person name="Watkin E.L.J."/>
        </authorList>
    </citation>
    <scope>NUCLEOTIDE SEQUENCE [LARGE SCALE GENOMIC DNA]</scope>
    <source>
        <strain evidence="7 8">V8</strain>
    </source>
</reference>
<dbReference type="GO" id="GO:0005886">
    <property type="term" value="C:plasma membrane"/>
    <property type="evidence" value="ECO:0007669"/>
    <property type="project" value="UniProtKB-SubCell"/>
</dbReference>
<sequence>MTGRQRTVLGLGMALAASLGIPAWLGGSQVFLHIGRTAPWALVGAPVLMFLAWCVNGLRVRYLLAINRHSISYARAWLIAAGGDFGGALGPGLLTGIGAYVLLTTRAGLASFTAVALFTLEKLLDLSVFFATLVVSITLLAWLAPGHVPWYIPITAVALSTVLLTAIGLGAGCARTILRGSAGLMGHVGVSGKFRRRWLRWGLGFRRDVRRVMAQPPHRLAVLLTLAAGYWSCRFAILPLLAAGLGLSVPWPYLVLVQVLAVFAGQLSVLPGGAVSVEVLFALLLAPWIEREMLGTLLLLWRASVFYLTLVGGGVAFAGALGRVR</sequence>
<dbReference type="KEGG" id="afy:BW247_07425"/>
<keyword evidence="5 6" id="KW-0472">Membrane</keyword>
<dbReference type="Proteomes" id="UP000243807">
    <property type="component" value="Chromosome"/>
</dbReference>
<feature type="transmembrane region" description="Helical" evidence="6">
    <location>
        <begin position="150"/>
        <end position="171"/>
    </location>
</feature>
<evidence type="ECO:0000256" key="6">
    <source>
        <dbReference type="SAM" id="Phobius"/>
    </source>
</evidence>
<feature type="transmembrane region" description="Helical" evidence="6">
    <location>
        <begin position="126"/>
        <end position="144"/>
    </location>
</feature>
<dbReference type="PANTHER" id="PTHR37693">
    <property type="entry name" value="PHOSPHATIDYLGLYCEROL LYSYLTRANSFERASE"/>
    <property type="match status" value="1"/>
</dbReference>
<dbReference type="RefSeq" id="WP_076836590.1">
    <property type="nucleotide sequence ID" value="NZ_CP019434.1"/>
</dbReference>
<evidence type="ECO:0000313" key="8">
    <source>
        <dbReference type="Proteomes" id="UP000243807"/>
    </source>
</evidence>
<feature type="transmembrane region" description="Helical" evidence="6">
    <location>
        <begin position="37"/>
        <end position="55"/>
    </location>
</feature>
<evidence type="ECO:0000313" key="7">
    <source>
        <dbReference type="EMBL" id="APZ42942.1"/>
    </source>
</evidence>
<keyword evidence="2" id="KW-1003">Cell membrane</keyword>
<feature type="transmembrane region" description="Helical" evidence="6">
    <location>
        <begin position="253"/>
        <end position="286"/>
    </location>
</feature>
<feature type="transmembrane region" description="Helical" evidence="6">
    <location>
        <begin position="7"/>
        <end position="25"/>
    </location>
</feature>
<evidence type="ECO:0000256" key="1">
    <source>
        <dbReference type="ARBA" id="ARBA00004651"/>
    </source>
</evidence>
<feature type="transmembrane region" description="Helical" evidence="6">
    <location>
        <begin position="220"/>
        <end position="247"/>
    </location>
</feature>
<proteinExistence type="predicted"/>
<evidence type="ECO:0000256" key="3">
    <source>
        <dbReference type="ARBA" id="ARBA00022692"/>
    </source>
</evidence>
<name>A0A1P8UGH4_9GAMM</name>
<evidence type="ECO:0008006" key="9">
    <source>
        <dbReference type="Google" id="ProtNLM"/>
    </source>
</evidence>
<evidence type="ECO:0000256" key="5">
    <source>
        <dbReference type="ARBA" id="ARBA00023136"/>
    </source>
</evidence>
<protein>
    <recommendedName>
        <fullName evidence="9">TIGR00374 family protein</fullName>
    </recommendedName>
</protein>
<keyword evidence="4 6" id="KW-1133">Transmembrane helix</keyword>
<feature type="transmembrane region" description="Helical" evidence="6">
    <location>
        <begin position="100"/>
        <end position="119"/>
    </location>
</feature>
<dbReference type="InterPro" id="IPR022791">
    <property type="entry name" value="L-PG_synthase/AglD"/>
</dbReference>
<dbReference type="EMBL" id="CP019434">
    <property type="protein sequence ID" value="APZ42942.1"/>
    <property type="molecule type" value="Genomic_DNA"/>
</dbReference>
<dbReference type="PANTHER" id="PTHR37693:SF1">
    <property type="entry name" value="INTEGRAL MEMBRANE PROTEIN"/>
    <property type="match status" value="1"/>
</dbReference>
<dbReference type="AlphaFoldDB" id="A0A1P8UGH4"/>
<comment type="subcellular location">
    <subcellularLocation>
        <location evidence="1">Cell membrane</location>
        <topology evidence="1">Multi-pass membrane protein</topology>
    </subcellularLocation>
</comment>
<gene>
    <name evidence="7" type="ORF">BW247_07425</name>
</gene>
<dbReference type="NCBIfam" id="TIGR00374">
    <property type="entry name" value="flippase-like domain"/>
    <property type="match status" value="1"/>
</dbReference>
<keyword evidence="3 6" id="KW-0812">Transmembrane</keyword>
<accession>A0A1P8UGH4</accession>
<dbReference type="STRING" id="1765967.BW247_07425"/>
<feature type="transmembrane region" description="Helical" evidence="6">
    <location>
        <begin position="76"/>
        <end position="94"/>
    </location>
</feature>
<evidence type="ECO:0000256" key="4">
    <source>
        <dbReference type="ARBA" id="ARBA00022989"/>
    </source>
</evidence>
<evidence type="ECO:0000256" key="2">
    <source>
        <dbReference type="ARBA" id="ARBA00022475"/>
    </source>
</evidence>
<dbReference type="OrthoDB" id="5559127at2"/>